<reference evidence="2 3" key="1">
    <citation type="submission" date="2018-09" db="EMBL/GenBank/DDBJ databases">
        <title>Paenibacillus SK2017-BO5.</title>
        <authorList>
            <person name="Piskunova J.V."/>
            <person name="Dubiley S.A."/>
            <person name="Severinov K.V."/>
        </authorList>
    </citation>
    <scope>NUCLEOTIDE SEQUENCE [LARGE SCALE GENOMIC DNA]</scope>
    <source>
        <strain evidence="2 3">BO5</strain>
    </source>
</reference>
<protein>
    <submittedName>
        <fullName evidence="2">DinB family protein</fullName>
    </submittedName>
</protein>
<accession>A0A3A3H1U0</accession>
<dbReference type="Pfam" id="PF12867">
    <property type="entry name" value="DinB_2"/>
    <property type="match status" value="1"/>
</dbReference>
<dbReference type="AlphaFoldDB" id="A0A3A3H1U0"/>
<comment type="caution">
    <text evidence="2">The sequence shown here is derived from an EMBL/GenBank/DDBJ whole genome shotgun (WGS) entry which is preliminary data.</text>
</comment>
<evidence type="ECO:0000259" key="1">
    <source>
        <dbReference type="Pfam" id="PF12867"/>
    </source>
</evidence>
<dbReference type="Proteomes" id="UP000266177">
    <property type="component" value="Unassembled WGS sequence"/>
</dbReference>
<name>A0A3A3H1U0_PANTH</name>
<dbReference type="InterPro" id="IPR024775">
    <property type="entry name" value="DinB-like"/>
</dbReference>
<dbReference type="EMBL" id="QYZD01000004">
    <property type="protein sequence ID" value="RJG25166.1"/>
    <property type="molecule type" value="Genomic_DNA"/>
</dbReference>
<gene>
    <name evidence="2" type="ORF">DQX05_06775</name>
</gene>
<dbReference type="Gene3D" id="1.20.120.450">
    <property type="entry name" value="dinb family like domain"/>
    <property type="match status" value="1"/>
</dbReference>
<dbReference type="InterPro" id="IPR034660">
    <property type="entry name" value="DinB/YfiT-like"/>
</dbReference>
<organism evidence="2 3">
    <name type="scientific">Paenibacillus thiaminolyticus</name>
    <name type="common">Bacillus thiaminolyticus</name>
    <dbReference type="NCBI Taxonomy" id="49283"/>
    <lineage>
        <taxon>Bacteria</taxon>
        <taxon>Bacillati</taxon>
        <taxon>Bacillota</taxon>
        <taxon>Bacilli</taxon>
        <taxon>Bacillales</taxon>
        <taxon>Paenibacillaceae</taxon>
        <taxon>Paenibacillus</taxon>
    </lineage>
</organism>
<dbReference type="OrthoDB" id="824606at2"/>
<feature type="domain" description="DinB-like" evidence="1">
    <location>
        <begin position="15"/>
        <end position="142"/>
    </location>
</feature>
<evidence type="ECO:0000313" key="2">
    <source>
        <dbReference type="EMBL" id="RJG25166.1"/>
    </source>
</evidence>
<sequence length="156" mass="17354">MTYLSVAVIWNTLHERFYNMANSLPEQALGLRIGAASVGYMLRHNAEVEYLFAEWFFRRALPPGLEILTSRGPAAGRDQAEFLDREGLLALLRASNQHVMEAMRELPEEAWRVAVDSPMGASTPLEAVSRLLYHTGLHAGQISLIQKHAQPAGQVT</sequence>
<dbReference type="SUPFAM" id="SSF109854">
    <property type="entry name" value="DinB/YfiT-like putative metalloenzymes"/>
    <property type="match status" value="1"/>
</dbReference>
<proteinExistence type="predicted"/>
<dbReference type="RefSeq" id="WP_119792408.1">
    <property type="nucleotide sequence ID" value="NZ_QYZD01000004.1"/>
</dbReference>
<evidence type="ECO:0000313" key="3">
    <source>
        <dbReference type="Proteomes" id="UP000266177"/>
    </source>
</evidence>